<dbReference type="Gene3D" id="2.130.10.10">
    <property type="entry name" value="YVTN repeat-like/Quinoprotein amine dehydrogenase"/>
    <property type="match status" value="1"/>
</dbReference>
<organism evidence="7 8">
    <name type="scientific">Candidatus Venteria ishoeyi</name>
    <dbReference type="NCBI Taxonomy" id="1899563"/>
    <lineage>
        <taxon>Bacteria</taxon>
        <taxon>Pseudomonadati</taxon>
        <taxon>Pseudomonadota</taxon>
        <taxon>Gammaproteobacteria</taxon>
        <taxon>Thiotrichales</taxon>
        <taxon>Thiotrichaceae</taxon>
        <taxon>Venteria</taxon>
    </lineage>
</organism>
<feature type="domain" description="Pyrrolo-quinoline quinone repeat" evidence="6">
    <location>
        <begin position="74"/>
        <end position="305"/>
    </location>
</feature>
<evidence type="ECO:0000256" key="5">
    <source>
        <dbReference type="SAM" id="SignalP"/>
    </source>
</evidence>
<dbReference type="RefSeq" id="WP_103922047.1">
    <property type="nucleotide sequence ID" value="NZ_FMSV02000551.1"/>
</dbReference>
<keyword evidence="8" id="KW-1185">Reference proteome</keyword>
<dbReference type="AlphaFoldDB" id="A0A1H6FHM1"/>
<dbReference type="SMART" id="SM00564">
    <property type="entry name" value="PQQ"/>
    <property type="match status" value="7"/>
</dbReference>
<evidence type="ECO:0000259" key="6">
    <source>
        <dbReference type="Pfam" id="PF13360"/>
    </source>
</evidence>
<proteinExistence type="inferred from homology"/>
<dbReference type="OrthoDB" id="5173551at2"/>
<dbReference type="GO" id="GO:0051205">
    <property type="term" value="P:protein insertion into membrane"/>
    <property type="evidence" value="ECO:0007669"/>
    <property type="project" value="UniProtKB-UniRule"/>
</dbReference>
<feature type="chain" id="PRO_5015015097" description="Outer membrane protein assembly factor BamB" evidence="5">
    <location>
        <begin position="18"/>
        <end position="395"/>
    </location>
</feature>
<dbReference type="InterPro" id="IPR002372">
    <property type="entry name" value="PQQ_rpt_dom"/>
</dbReference>
<comment type="subunit">
    <text evidence="4">Part of the Bam complex.</text>
</comment>
<evidence type="ECO:0000256" key="2">
    <source>
        <dbReference type="ARBA" id="ARBA00023136"/>
    </source>
</evidence>
<dbReference type="Proteomes" id="UP000236724">
    <property type="component" value="Unassembled WGS sequence"/>
</dbReference>
<comment type="subcellular location">
    <subcellularLocation>
        <location evidence="4">Cell outer membrane</location>
        <topology evidence="4">Lipid-anchor</topology>
    </subcellularLocation>
</comment>
<dbReference type="PANTHER" id="PTHR34512">
    <property type="entry name" value="CELL SURFACE PROTEIN"/>
    <property type="match status" value="1"/>
</dbReference>
<evidence type="ECO:0000256" key="3">
    <source>
        <dbReference type="ARBA" id="ARBA00023237"/>
    </source>
</evidence>
<dbReference type="NCBIfam" id="TIGR03300">
    <property type="entry name" value="assembly_YfgL"/>
    <property type="match status" value="1"/>
</dbReference>
<dbReference type="GO" id="GO:0043165">
    <property type="term" value="P:Gram-negative-bacterium-type cell outer membrane assembly"/>
    <property type="evidence" value="ECO:0007669"/>
    <property type="project" value="UniProtKB-UniRule"/>
</dbReference>
<dbReference type="InterPro" id="IPR011047">
    <property type="entry name" value="Quinoprotein_ADH-like_sf"/>
</dbReference>
<gene>
    <name evidence="4 7" type="primary">bamB</name>
    <name evidence="7" type="ORF">MBHS_04396</name>
</gene>
<comment type="similarity">
    <text evidence="4">Belongs to the BamB family.</text>
</comment>
<dbReference type="InterPro" id="IPR018391">
    <property type="entry name" value="PQQ_b-propeller_rpt"/>
</dbReference>
<evidence type="ECO:0000313" key="7">
    <source>
        <dbReference type="EMBL" id="SEH08504.1"/>
    </source>
</evidence>
<dbReference type="PANTHER" id="PTHR34512:SF30">
    <property type="entry name" value="OUTER MEMBRANE PROTEIN ASSEMBLY FACTOR BAMB"/>
    <property type="match status" value="1"/>
</dbReference>
<dbReference type="SUPFAM" id="SSF50998">
    <property type="entry name" value="Quinoprotein alcohol dehydrogenase-like"/>
    <property type="match status" value="1"/>
</dbReference>
<reference evidence="7 8" key="1">
    <citation type="submission" date="2016-10" db="EMBL/GenBank/DDBJ databases">
        <authorList>
            <person name="de Groot N.N."/>
        </authorList>
    </citation>
    <scope>NUCLEOTIDE SEQUENCE [LARGE SCALE GENOMIC DNA]</scope>
    <source>
        <strain evidence="7">MBHS1</strain>
    </source>
</reference>
<dbReference type="HAMAP" id="MF_00923">
    <property type="entry name" value="OM_assembly_BamB"/>
    <property type="match status" value="1"/>
</dbReference>
<protein>
    <recommendedName>
        <fullName evidence="4">Outer membrane protein assembly factor BamB</fullName>
    </recommendedName>
</protein>
<dbReference type="Pfam" id="PF13360">
    <property type="entry name" value="PQQ_2"/>
    <property type="match status" value="1"/>
</dbReference>
<keyword evidence="4" id="KW-0564">Palmitate</keyword>
<keyword evidence="2 4" id="KW-0472">Membrane</keyword>
<feature type="signal peptide" evidence="5">
    <location>
        <begin position="1"/>
        <end position="17"/>
    </location>
</feature>
<keyword evidence="4" id="KW-0449">Lipoprotein</keyword>
<dbReference type="EMBL" id="FMSV02000551">
    <property type="protein sequence ID" value="SEH08504.1"/>
    <property type="molecule type" value="Genomic_DNA"/>
</dbReference>
<sequence length="395" mass="42578">MNILVRLIFSGFVLTLAACGAKDNAKPPAKLVEFSQSLGVNALWTRNTSVNLKGSSLNLSPRLSESQLITASPKGKIQAQSLQTGQNIWKHNLKQPISGGPGVGHGLVVVATSEGEVFARELSDGAERWHSSVSSEVLSTPAVAENIVIVRSIDGRVTGLSTQTGKRLWVYERNVPALSLRGAGDPLLDGHTVYIGFANGRLSALDISTGKPLWETRLAQPRGRSELERMVDVDGELTLYAGTLYASAYQGRTVAIDPLSGEILWDKESSAYAGLSADDNAVYFSDEQSHVYALERYTGSSLWKQDKLDARKITAPVSIGDTVVVGDFEGYLHWLRKEDGQFVARMLTDKSGIRIRPLVVDDKLLILTNNGELHFVQGGAPSSDAEAATASEATE</sequence>
<keyword evidence="1 4" id="KW-0732">Signal</keyword>
<keyword evidence="3 4" id="KW-0998">Cell outer membrane</keyword>
<comment type="function">
    <text evidence="4">Part of the outer membrane protein assembly complex, which is involved in assembly and insertion of beta-barrel proteins into the outer membrane.</text>
</comment>
<dbReference type="PROSITE" id="PS51257">
    <property type="entry name" value="PROKAR_LIPOPROTEIN"/>
    <property type="match status" value="1"/>
</dbReference>
<evidence type="ECO:0000256" key="1">
    <source>
        <dbReference type="ARBA" id="ARBA00022729"/>
    </source>
</evidence>
<dbReference type="InterPro" id="IPR017687">
    <property type="entry name" value="BamB"/>
</dbReference>
<dbReference type="InterPro" id="IPR015943">
    <property type="entry name" value="WD40/YVTN_repeat-like_dom_sf"/>
</dbReference>
<name>A0A1H6FHM1_9GAMM</name>
<dbReference type="GO" id="GO:0009279">
    <property type="term" value="C:cell outer membrane"/>
    <property type="evidence" value="ECO:0007669"/>
    <property type="project" value="UniProtKB-SubCell"/>
</dbReference>
<accession>A0A1H6FHM1</accession>
<evidence type="ECO:0000256" key="4">
    <source>
        <dbReference type="HAMAP-Rule" id="MF_00923"/>
    </source>
</evidence>
<evidence type="ECO:0000313" key="8">
    <source>
        <dbReference type="Proteomes" id="UP000236724"/>
    </source>
</evidence>